<dbReference type="EMBL" id="JAATJE010000002">
    <property type="protein sequence ID" value="NJC34708.1"/>
    <property type="molecule type" value="Genomic_DNA"/>
</dbReference>
<evidence type="ECO:0000313" key="2">
    <source>
        <dbReference type="Proteomes" id="UP000734218"/>
    </source>
</evidence>
<dbReference type="Proteomes" id="UP000734218">
    <property type="component" value="Unassembled WGS sequence"/>
</dbReference>
<accession>A0ABX0XMV9</accession>
<organism evidence="1 2">
    <name type="scientific">Sphingomonas jejuensis</name>
    <dbReference type="NCBI Taxonomy" id="904715"/>
    <lineage>
        <taxon>Bacteria</taxon>
        <taxon>Pseudomonadati</taxon>
        <taxon>Pseudomonadota</taxon>
        <taxon>Alphaproteobacteria</taxon>
        <taxon>Sphingomonadales</taxon>
        <taxon>Sphingomonadaceae</taxon>
        <taxon>Sphingomonas</taxon>
    </lineage>
</organism>
<evidence type="ECO:0008006" key="3">
    <source>
        <dbReference type="Google" id="ProtNLM"/>
    </source>
</evidence>
<name>A0ABX0XMV9_9SPHN</name>
<protein>
    <recommendedName>
        <fullName evidence="3">PilZ domain-containing protein</fullName>
    </recommendedName>
</protein>
<dbReference type="RefSeq" id="WP_167954930.1">
    <property type="nucleotide sequence ID" value="NZ_JAATJE010000002.1"/>
</dbReference>
<proteinExistence type="predicted"/>
<comment type="caution">
    <text evidence="1">The sequence shown here is derived from an EMBL/GenBank/DDBJ whole genome shotgun (WGS) entry which is preliminary data.</text>
</comment>
<keyword evidence="2" id="KW-1185">Reference proteome</keyword>
<reference evidence="1 2" key="1">
    <citation type="submission" date="2020-03" db="EMBL/GenBank/DDBJ databases">
        <title>Genomic Encyclopedia of Type Strains, Phase IV (KMG-IV): sequencing the most valuable type-strain genomes for metagenomic binning, comparative biology and taxonomic classification.</title>
        <authorList>
            <person name="Goeker M."/>
        </authorList>
    </citation>
    <scope>NUCLEOTIDE SEQUENCE [LARGE SCALE GENOMIC DNA]</scope>
    <source>
        <strain evidence="1 2">DSM 27651</strain>
    </source>
</reference>
<gene>
    <name evidence="1" type="ORF">GGR88_002222</name>
</gene>
<evidence type="ECO:0000313" key="1">
    <source>
        <dbReference type="EMBL" id="NJC34708.1"/>
    </source>
</evidence>
<sequence>MKLAGRLALESGADQHEQAVAGSRRACGYHGIDILVNMLSADGFTAEMRGLIPPGAQVRLKLPGLGAAHARVLSSEDGHLHARFANPIGLGRLARVPGFSRIAA</sequence>